<proteinExistence type="predicted"/>
<name>A0A9X1THF9_9BACT</name>
<protein>
    <submittedName>
        <fullName evidence="2">Uncharacterized protein</fullName>
    </submittedName>
</protein>
<organism evidence="2 3">
    <name type="scientific">Dyadobacter chenwenxiniae</name>
    <dbReference type="NCBI Taxonomy" id="2906456"/>
    <lineage>
        <taxon>Bacteria</taxon>
        <taxon>Pseudomonadati</taxon>
        <taxon>Bacteroidota</taxon>
        <taxon>Cytophagia</taxon>
        <taxon>Cytophagales</taxon>
        <taxon>Spirosomataceae</taxon>
        <taxon>Dyadobacter</taxon>
    </lineage>
</organism>
<dbReference type="RefSeq" id="WP_234657380.1">
    <property type="nucleotide sequence ID" value="NZ_CP094997.1"/>
</dbReference>
<accession>A0A9X1THF9</accession>
<feature type="signal peptide" evidence="1">
    <location>
        <begin position="1"/>
        <end position="19"/>
    </location>
</feature>
<dbReference type="EMBL" id="JAJTTC010000007">
    <property type="protein sequence ID" value="MCF0064434.1"/>
    <property type="molecule type" value="Genomic_DNA"/>
</dbReference>
<keyword evidence="3" id="KW-1185">Reference proteome</keyword>
<sequence>MKLSFATLTLIMLAHQACAQSSLLKGTWITPDQELIEILNLGRDSSNVLANKSLREDYFLLFVFGDTLSFQQIYTSSATDLKVEYVDRYDLKVVSCNDSNLVVKPVSKLSKAYFQGRPLLKLRRKEQVIDTTIIFEKMTYHATPAWFSPTVSLELDNRKNLSLEITNDFYKYNGNLATGHYTAVLDDGTYNQFIATLQNSGIRTLRFGNMVVNDSPEITIDIYFNGSRKYLKSTDVPRSASDLLSFIMSRLQVYPGLTALDIIDTLKR</sequence>
<evidence type="ECO:0000313" key="3">
    <source>
        <dbReference type="Proteomes" id="UP001139000"/>
    </source>
</evidence>
<reference evidence="2" key="1">
    <citation type="submission" date="2021-12" db="EMBL/GenBank/DDBJ databases">
        <title>Novel species in genus Dyadobacter.</title>
        <authorList>
            <person name="Ma C."/>
        </authorList>
    </citation>
    <scope>NUCLEOTIDE SEQUENCE</scope>
    <source>
        <strain evidence="2">LJ419</strain>
    </source>
</reference>
<feature type="chain" id="PRO_5040732057" evidence="1">
    <location>
        <begin position="20"/>
        <end position="268"/>
    </location>
</feature>
<keyword evidence="1" id="KW-0732">Signal</keyword>
<dbReference type="Proteomes" id="UP001139000">
    <property type="component" value="Unassembled WGS sequence"/>
</dbReference>
<evidence type="ECO:0000313" key="2">
    <source>
        <dbReference type="EMBL" id="MCF0064434.1"/>
    </source>
</evidence>
<evidence type="ECO:0000256" key="1">
    <source>
        <dbReference type="SAM" id="SignalP"/>
    </source>
</evidence>
<dbReference type="AlphaFoldDB" id="A0A9X1THF9"/>
<comment type="caution">
    <text evidence="2">The sequence shown here is derived from an EMBL/GenBank/DDBJ whole genome shotgun (WGS) entry which is preliminary data.</text>
</comment>
<gene>
    <name evidence="2" type="ORF">LXM26_23170</name>
</gene>